<evidence type="ECO:0000256" key="3">
    <source>
        <dbReference type="PROSITE-ProRule" id="PRU00023"/>
    </source>
</evidence>
<feature type="non-terminal residue" evidence="4">
    <location>
        <position position="169"/>
    </location>
</feature>
<dbReference type="PROSITE" id="PS50088">
    <property type="entry name" value="ANK_REPEAT"/>
    <property type="match status" value="1"/>
</dbReference>
<dbReference type="OrthoDB" id="4772757at2759"/>
<evidence type="ECO:0000313" key="4">
    <source>
        <dbReference type="EMBL" id="PTB39043.1"/>
    </source>
</evidence>
<dbReference type="PANTHER" id="PTHR24198">
    <property type="entry name" value="ANKYRIN REPEAT AND PROTEIN KINASE DOMAIN-CONTAINING PROTEIN"/>
    <property type="match status" value="1"/>
</dbReference>
<accession>A0A2T3Z2L8</accession>
<sequence>MGLGAVPPELILNIARFLHLRRDVNALARVNQYLYAILDPVLYHGSAKRLSGYVLQWATRNDSVQTVKKALQYGAYPNAVEIGENCALRFAVEHGHLAIVKLLLDHGAIIRDPMILGTAALHGFDEITKLLLDHGASPNAVACQGKTPLLLAAQKGSETTFALLLQRGA</sequence>
<dbReference type="PANTHER" id="PTHR24198:SF165">
    <property type="entry name" value="ANKYRIN REPEAT-CONTAINING PROTEIN-RELATED"/>
    <property type="match status" value="1"/>
</dbReference>
<dbReference type="EMBL" id="KZ679265">
    <property type="protein sequence ID" value="PTB39043.1"/>
    <property type="molecule type" value="Genomic_DNA"/>
</dbReference>
<evidence type="ECO:0000256" key="1">
    <source>
        <dbReference type="ARBA" id="ARBA00022737"/>
    </source>
</evidence>
<dbReference type="Proteomes" id="UP000240493">
    <property type="component" value="Unassembled WGS sequence"/>
</dbReference>
<evidence type="ECO:0000313" key="5">
    <source>
        <dbReference type="Proteomes" id="UP000240493"/>
    </source>
</evidence>
<dbReference type="InterPro" id="IPR036770">
    <property type="entry name" value="Ankyrin_rpt-contain_sf"/>
</dbReference>
<keyword evidence="5" id="KW-1185">Reference proteome</keyword>
<name>A0A2T3Z2L8_TRIA4</name>
<reference evidence="4 5" key="1">
    <citation type="submission" date="2016-07" db="EMBL/GenBank/DDBJ databases">
        <title>Multiple horizontal gene transfer events from other fungi enriched the ability of initially mycotrophic Trichoderma (Ascomycota) to feed on dead plant biomass.</title>
        <authorList>
            <consortium name="DOE Joint Genome Institute"/>
            <person name="Aerts A."/>
            <person name="Atanasova L."/>
            <person name="Chenthamara K."/>
            <person name="Zhang J."/>
            <person name="Grujic M."/>
            <person name="Henrissat B."/>
            <person name="Kuo A."/>
            <person name="Salamov A."/>
            <person name="Lipzen A."/>
            <person name="Labutti K."/>
            <person name="Barry K."/>
            <person name="Miao Y."/>
            <person name="Rahimi M.J."/>
            <person name="Shen Q."/>
            <person name="Grigoriev I.V."/>
            <person name="Kubicek C.P."/>
            <person name="Druzhinina I.S."/>
        </authorList>
    </citation>
    <scope>NUCLEOTIDE SEQUENCE [LARGE SCALE GENOMIC DNA]</scope>
    <source>
        <strain evidence="4 5">CBS 433.97</strain>
    </source>
</reference>
<feature type="repeat" description="ANK" evidence="3">
    <location>
        <begin position="144"/>
        <end position="169"/>
    </location>
</feature>
<dbReference type="SMART" id="SM00248">
    <property type="entry name" value="ANK"/>
    <property type="match status" value="4"/>
</dbReference>
<dbReference type="Pfam" id="PF12796">
    <property type="entry name" value="Ank_2"/>
    <property type="match status" value="2"/>
</dbReference>
<dbReference type="PROSITE" id="PS50297">
    <property type="entry name" value="ANK_REP_REGION"/>
    <property type="match status" value="1"/>
</dbReference>
<keyword evidence="1" id="KW-0677">Repeat</keyword>
<proteinExistence type="predicted"/>
<keyword evidence="2 3" id="KW-0040">ANK repeat</keyword>
<dbReference type="Gene3D" id="1.25.40.20">
    <property type="entry name" value="Ankyrin repeat-containing domain"/>
    <property type="match status" value="2"/>
</dbReference>
<evidence type="ECO:0000256" key="2">
    <source>
        <dbReference type="ARBA" id="ARBA00023043"/>
    </source>
</evidence>
<dbReference type="AlphaFoldDB" id="A0A2T3Z2L8"/>
<dbReference type="InterPro" id="IPR002110">
    <property type="entry name" value="Ankyrin_rpt"/>
</dbReference>
<protein>
    <submittedName>
        <fullName evidence="4">Uncharacterized protein</fullName>
    </submittedName>
</protein>
<dbReference type="STRING" id="1042311.A0A2T3Z2L8"/>
<organism evidence="4 5">
    <name type="scientific">Trichoderma asperellum (strain ATCC 204424 / CBS 433.97 / NBRC 101777)</name>
    <dbReference type="NCBI Taxonomy" id="1042311"/>
    <lineage>
        <taxon>Eukaryota</taxon>
        <taxon>Fungi</taxon>
        <taxon>Dikarya</taxon>
        <taxon>Ascomycota</taxon>
        <taxon>Pezizomycotina</taxon>
        <taxon>Sordariomycetes</taxon>
        <taxon>Hypocreomycetidae</taxon>
        <taxon>Hypocreales</taxon>
        <taxon>Hypocreaceae</taxon>
        <taxon>Trichoderma</taxon>
    </lineage>
</organism>
<gene>
    <name evidence="4" type="ORF">M441DRAFT_98329</name>
</gene>
<dbReference type="SUPFAM" id="SSF48403">
    <property type="entry name" value="Ankyrin repeat"/>
    <property type="match status" value="1"/>
</dbReference>
<dbReference type="GO" id="GO:0005737">
    <property type="term" value="C:cytoplasm"/>
    <property type="evidence" value="ECO:0007669"/>
    <property type="project" value="TreeGrafter"/>
</dbReference>